<dbReference type="EMBL" id="BMEO01000018">
    <property type="protein sequence ID" value="GGG02797.1"/>
    <property type="molecule type" value="Genomic_DNA"/>
</dbReference>
<keyword evidence="4" id="KW-0808">Transferase</keyword>
<evidence type="ECO:0000256" key="1">
    <source>
        <dbReference type="ARBA" id="ARBA00004651"/>
    </source>
</evidence>
<evidence type="ECO:0000256" key="8">
    <source>
        <dbReference type="SAM" id="Phobius"/>
    </source>
</evidence>
<organism evidence="9 10">
    <name type="scientific">Marinicella pacifica</name>
    <dbReference type="NCBI Taxonomy" id="1171543"/>
    <lineage>
        <taxon>Bacteria</taxon>
        <taxon>Pseudomonadati</taxon>
        <taxon>Pseudomonadota</taxon>
        <taxon>Gammaproteobacteria</taxon>
        <taxon>Lysobacterales</taxon>
        <taxon>Marinicellaceae</taxon>
        <taxon>Marinicella</taxon>
    </lineage>
</organism>
<sequence>MLDGIAGRRLFWGLVATLVTLQLLLATQTELFGDEAFYWLESRFPDWSYSEIPGFVPWLNVLTTAVLPQHPFFLRLPFLLACWCLPWLGYALSFGLSQSTQAARHGALFTLILPLLGLTGVLAIADIWLVFFTLLAVFLWLRLLQTQSARPALLLGLTLMLAVNVHIRFWFVLFIALLAAAVVYKQKLFKLKPLWQITLPLTLLGFVPIVIFNIQQGFPLLEFQLGERNPWQFQLNHGWFFIGQIIITTPLVFYLCLLSLKKPQPNRPNLQARRFIQLLAVLYWLLYALLGFFSDNLRTNIHWPLPAYLLLLLVAAADVSHRLQLKRWAVITGGLAHVGLLMVFYGLLHLWPVDSNTHKQLINNAIGWQQLAAKTEQLQQPGQAVIADYFMTAAALSYYRDNTRPVAALPHPMNVKHGRQKQLALMGLFYQDSPQQPVLLVVEHSALKLSQQIGFYQQSCEQLDGLQLVDDLSIASGSKLYYFFVSNSGYCELPPIVYHDFADGEHRGWVVAEKNAQTQINDISQTGLSKPIKTRALSLGNNVLFRDLDPERYQRLSYSLKSHQNIQLQIHKDHKTITTRRFYR</sequence>
<keyword evidence="2" id="KW-1003">Cell membrane</keyword>
<dbReference type="GO" id="GO:0005886">
    <property type="term" value="C:plasma membrane"/>
    <property type="evidence" value="ECO:0007669"/>
    <property type="project" value="UniProtKB-SubCell"/>
</dbReference>
<evidence type="ECO:0000256" key="6">
    <source>
        <dbReference type="ARBA" id="ARBA00022989"/>
    </source>
</evidence>
<feature type="transmembrane region" description="Helical" evidence="8">
    <location>
        <begin position="72"/>
        <end position="96"/>
    </location>
</feature>
<feature type="transmembrane region" description="Helical" evidence="8">
    <location>
        <begin position="194"/>
        <end position="218"/>
    </location>
</feature>
<reference evidence="9" key="1">
    <citation type="journal article" date="2014" name="Int. J. Syst. Evol. Microbiol.">
        <title>Complete genome sequence of Corynebacterium casei LMG S-19264T (=DSM 44701T), isolated from a smear-ripened cheese.</title>
        <authorList>
            <consortium name="US DOE Joint Genome Institute (JGI-PGF)"/>
            <person name="Walter F."/>
            <person name="Albersmeier A."/>
            <person name="Kalinowski J."/>
            <person name="Ruckert C."/>
        </authorList>
    </citation>
    <scope>NUCLEOTIDE SEQUENCE</scope>
    <source>
        <strain evidence="9">CGMCC 1.12181</strain>
    </source>
</reference>
<feature type="transmembrane region" description="Helical" evidence="8">
    <location>
        <begin position="108"/>
        <end position="141"/>
    </location>
</feature>
<evidence type="ECO:0000256" key="5">
    <source>
        <dbReference type="ARBA" id="ARBA00022692"/>
    </source>
</evidence>
<proteinExistence type="predicted"/>
<dbReference type="AlphaFoldDB" id="A0A917FS06"/>
<comment type="subcellular location">
    <subcellularLocation>
        <location evidence="1">Cell membrane</location>
        <topology evidence="1">Multi-pass membrane protein</topology>
    </subcellularLocation>
</comment>
<name>A0A917FS06_9GAMM</name>
<dbReference type="GO" id="GO:0009103">
    <property type="term" value="P:lipopolysaccharide biosynthetic process"/>
    <property type="evidence" value="ECO:0007669"/>
    <property type="project" value="UniProtKB-ARBA"/>
</dbReference>
<dbReference type="PANTHER" id="PTHR33908:SF11">
    <property type="entry name" value="MEMBRANE PROTEIN"/>
    <property type="match status" value="1"/>
</dbReference>
<comment type="caution">
    <text evidence="9">The sequence shown here is derived from an EMBL/GenBank/DDBJ whole genome shotgun (WGS) entry which is preliminary data.</text>
</comment>
<feature type="transmembrane region" description="Helical" evidence="8">
    <location>
        <begin position="153"/>
        <end position="182"/>
    </location>
</feature>
<keyword evidence="3" id="KW-0328">Glycosyltransferase</keyword>
<evidence type="ECO:0000313" key="10">
    <source>
        <dbReference type="Proteomes" id="UP000605253"/>
    </source>
</evidence>
<reference evidence="9" key="2">
    <citation type="submission" date="2020-09" db="EMBL/GenBank/DDBJ databases">
        <authorList>
            <person name="Sun Q."/>
            <person name="Zhou Y."/>
        </authorList>
    </citation>
    <scope>NUCLEOTIDE SEQUENCE</scope>
    <source>
        <strain evidence="9">CGMCC 1.12181</strain>
    </source>
</reference>
<accession>A0A917FS06</accession>
<evidence type="ECO:0000256" key="4">
    <source>
        <dbReference type="ARBA" id="ARBA00022679"/>
    </source>
</evidence>
<dbReference type="Proteomes" id="UP000605253">
    <property type="component" value="Unassembled WGS sequence"/>
</dbReference>
<evidence type="ECO:0000256" key="7">
    <source>
        <dbReference type="ARBA" id="ARBA00023136"/>
    </source>
</evidence>
<protein>
    <submittedName>
        <fullName evidence="9">Membrane protein</fullName>
    </submittedName>
</protein>
<keyword evidence="5 8" id="KW-0812">Transmembrane</keyword>
<feature type="transmembrane region" description="Helical" evidence="8">
    <location>
        <begin position="305"/>
        <end position="321"/>
    </location>
</feature>
<keyword evidence="7 8" id="KW-0472">Membrane</keyword>
<dbReference type="PANTHER" id="PTHR33908">
    <property type="entry name" value="MANNOSYLTRANSFERASE YKCB-RELATED"/>
    <property type="match status" value="1"/>
</dbReference>
<feature type="transmembrane region" description="Helical" evidence="8">
    <location>
        <begin position="238"/>
        <end position="260"/>
    </location>
</feature>
<keyword evidence="10" id="KW-1185">Reference proteome</keyword>
<feature type="transmembrane region" description="Helical" evidence="8">
    <location>
        <begin position="328"/>
        <end position="351"/>
    </location>
</feature>
<evidence type="ECO:0000256" key="3">
    <source>
        <dbReference type="ARBA" id="ARBA00022676"/>
    </source>
</evidence>
<dbReference type="InterPro" id="IPR050297">
    <property type="entry name" value="LipidA_mod_glycosyltrf_83"/>
</dbReference>
<gene>
    <name evidence="9" type="ORF">GCM10011365_24960</name>
</gene>
<feature type="transmembrane region" description="Helical" evidence="8">
    <location>
        <begin position="272"/>
        <end position="293"/>
    </location>
</feature>
<evidence type="ECO:0000313" key="9">
    <source>
        <dbReference type="EMBL" id="GGG02797.1"/>
    </source>
</evidence>
<dbReference type="RefSeq" id="WP_188366100.1">
    <property type="nucleotide sequence ID" value="NZ_BAABJF010000023.1"/>
</dbReference>
<evidence type="ECO:0000256" key="2">
    <source>
        <dbReference type="ARBA" id="ARBA00022475"/>
    </source>
</evidence>
<keyword evidence="6 8" id="KW-1133">Transmembrane helix</keyword>
<dbReference type="GO" id="GO:0016763">
    <property type="term" value="F:pentosyltransferase activity"/>
    <property type="evidence" value="ECO:0007669"/>
    <property type="project" value="TreeGrafter"/>
</dbReference>